<dbReference type="PANTHER" id="PTHR30055:SF220">
    <property type="entry name" value="TETR-FAMILY REGULATORY PROTEIN"/>
    <property type="match status" value="1"/>
</dbReference>
<keyword evidence="3" id="KW-0804">Transcription</keyword>
<dbReference type="Proteomes" id="UP001501521">
    <property type="component" value="Unassembled WGS sequence"/>
</dbReference>
<dbReference type="InterPro" id="IPR001647">
    <property type="entry name" value="HTH_TetR"/>
</dbReference>
<gene>
    <name evidence="6" type="ORF">GCM10025789_28140</name>
</gene>
<proteinExistence type="predicted"/>
<sequence length="189" mass="19909">MSDTYHHGNLRRAILERATAIITEQGVEALSLRAVAAELNVSHAAPRHHFSSKKALITAIAADGFTELADRIEQARDDGFLGAGLAYVAFAAAQPAAFEVMFTPTLLDTEDPQLAQAASRSLELLRTGASRHNGEGDATALAGWAMAHGLAALLRSGGLVQTGFLSESEDPLVVAESALRMLVGPTVEH</sequence>
<comment type="caution">
    <text evidence="6">The sequence shown here is derived from an EMBL/GenBank/DDBJ whole genome shotgun (WGS) entry which is preliminary data.</text>
</comment>
<keyword evidence="7" id="KW-1185">Reference proteome</keyword>
<dbReference type="PRINTS" id="PR00455">
    <property type="entry name" value="HTHTETR"/>
</dbReference>
<dbReference type="Pfam" id="PF13305">
    <property type="entry name" value="TetR_C_33"/>
    <property type="match status" value="1"/>
</dbReference>
<organism evidence="6 7">
    <name type="scientific">Tessaracoccus lubricantis</name>
    <dbReference type="NCBI Taxonomy" id="545543"/>
    <lineage>
        <taxon>Bacteria</taxon>
        <taxon>Bacillati</taxon>
        <taxon>Actinomycetota</taxon>
        <taxon>Actinomycetes</taxon>
        <taxon>Propionibacteriales</taxon>
        <taxon>Propionibacteriaceae</taxon>
        <taxon>Tessaracoccus</taxon>
    </lineage>
</organism>
<dbReference type="PANTHER" id="PTHR30055">
    <property type="entry name" value="HTH-TYPE TRANSCRIPTIONAL REGULATOR RUTR"/>
    <property type="match status" value="1"/>
</dbReference>
<reference evidence="7" key="1">
    <citation type="journal article" date="2019" name="Int. J. Syst. Evol. Microbiol.">
        <title>The Global Catalogue of Microorganisms (GCM) 10K type strain sequencing project: providing services to taxonomists for standard genome sequencing and annotation.</title>
        <authorList>
            <consortium name="The Broad Institute Genomics Platform"/>
            <consortium name="The Broad Institute Genome Sequencing Center for Infectious Disease"/>
            <person name="Wu L."/>
            <person name="Ma J."/>
        </authorList>
    </citation>
    <scope>NUCLEOTIDE SEQUENCE [LARGE SCALE GENOMIC DNA]</scope>
    <source>
        <strain evidence="7">JCM 19125</strain>
    </source>
</reference>
<evidence type="ECO:0000256" key="2">
    <source>
        <dbReference type="ARBA" id="ARBA00023125"/>
    </source>
</evidence>
<dbReference type="InterPro" id="IPR036271">
    <property type="entry name" value="Tet_transcr_reg_TetR-rel_C_sf"/>
</dbReference>
<dbReference type="InterPro" id="IPR025996">
    <property type="entry name" value="MT1864/Rv1816-like_C"/>
</dbReference>
<evidence type="ECO:0000259" key="5">
    <source>
        <dbReference type="PROSITE" id="PS50977"/>
    </source>
</evidence>
<protein>
    <submittedName>
        <fullName evidence="6">TetR/AcrR family transcriptional regulator</fullName>
    </submittedName>
</protein>
<dbReference type="EMBL" id="BAABLV010000041">
    <property type="protein sequence ID" value="GAA4907010.1"/>
    <property type="molecule type" value="Genomic_DNA"/>
</dbReference>
<feature type="DNA-binding region" description="H-T-H motif" evidence="4">
    <location>
        <begin position="31"/>
        <end position="50"/>
    </location>
</feature>
<dbReference type="Gene3D" id="1.10.357.10">
    <property type="entry name" value="Tetracycline Repressor, domain 2"/>
    <property type="match status" value="1"/>
</dbReference>
<evidence type="ECO:0000256" key="4">
    <source>
        <dbReference type="PROSITE-ProRule" id="PRU00335"/>
    </source>
</evidence>
<dbReference type="RefSeq" id="WP_345583963.1">
    <property type="nucleotide sequence ID" value="NZ_BAABLV010000041.1"/>
</dbReference>
<name>A0ABP9FPM5_9ACTN</name>
<dbReference type="PROSITE" id="PS50977">
    <property type="entry name" value="HTH_TETR_2"/>
    <property type="match status" value="1"/>
</dbReference>
<evidence type="ECO:0000313" key="6">
    <source>
        <dbReference type="EMBL" id="GAA4907010.1"/>
    </source>
</evidence>
<accession>A0ABP9FPM5</accession>
<keyword evidence="2 4" id="KW-0238">DNA-binding</keyword>
<keyword evidence="1" id="KW-0805">Transcription regulation</keyword>
<evidence type="ECO:0000313" key="7">
    <source>
        <dbReference type="Proteomes" id="UP001501521"/>
    </source>
</evidence>
<evidence type="ECO:0000256" key="1">
    <source>
        <dbReference type="ARBA" id="ARBA00023015"/>
    </source>
</evidence>
<dbReference type="InterPro" id="IPR009057">
    <property type="entry name" value="Homeodomain-like_sf"/>
</dbReference>
<feature type="domain" description="HTH tetR-type" evidence="5">
    <location>
        <begin position="8"/>
        <end position="68"/>
    </location>
</feature>
<dbReference type="SUPFAM" id="SSF46689">
    <property type="entry name" value="Homeodomain-like"/>
    <property type="match status" value="1"/>
</dbReference>
<evidence type="ECO:0000256" key="3">
    <source>
        <dbReference type="ARBA" id="ARBA00023163"/>
    </source>
</evidence>
<dbReference type="SUPFAM" id="SSF48498">
    <property type="entry name" value="Tetracyclin repressor-like, C-terminal domain"/>
    <property type="match status" value="1"/>
</dbReference>
<dbReference type="Pfam" id="PF00440">
    <property type="entry name" value="TetR_N"/>
    <property type="match status" value="1"/>
</dbReference>
<dbReference type="InterPro" id="IPR050109">
    <property type="entry name" value="HTH-type_TetR-like_transc_reg"/>
</dbReference>